<dbReference type="Proteomes" id="UP000677305">
    <property type="component" value="Chromosome"/>
</dbReference>
<evidence type="ECO:0000259" key="5">
    <source>
        <dbReference type="SMART" id="SM00534"/>
    </source>
</evidence>
<dbReference type="KEGG" id="vgu:HYG85_08830"/>
<dbReference type="EMBL" id="CP058561">
    <property type="protein sequence ID" value="QUH29021.1"/>
    <property type="molecule type" value="Genomic_DNA"/>
</dbReference>
<sequence length="512" mass="58768">MLFGNKDFIRKKKYKEIDFKLLASTNKYYKESEAHIDEVTWQDLDMDNVFADINHTVTTPGEEKLYCWLRNPADNKEDFNKRKNHINSFKKDRAVSNNLRLALSRIKYCDFDFRETINKGFLINNLLLIGMILLVILNVGILAVSLITMNFTALPLFIITMAASIIIHFRFSMTYNAQLQVIGYIIKILSFSKKNWKSVEKVSPDLADRLKELNSKLSKITKKGSAIFKVEGLDVIGDYINILFLIKEINFLRVSSLINKNKKDLIRLYNNVGDLDAGLSIDRYRRDLKYYCEPDMDNEFDDINIIDMYHPLLKNPISNTIDIGSSIAITGSNMSGKSTFLRTVGLNSLFAQGICTSLSKEHRAKFYRLVTSISLNDDILQGKSYFLMEAEAIKRMVDSCNDETPLLILIDEIFKGTNPVERLAASMEILNLLAAANTKTLVATHDLQILPELKGYEYYYFTENVTKDSLEFDYKVHKGITSTRNAIKILEFIKYPGDLVDLINKRIEVMEL</sequence>
<proteinExistence type="predicted"/>
<evidence type="ECO:0000313" key="6">
    <source>
        <dbReference type="EMBL" id="QUH29021.1"/>
    </source>
</evidence>
<accession>A0A8J8SC35</accession>
<reference evidence="6 7" key="1">
    <citation type="submission" date="2020-07" db="EMBL/GenBank/DDBJ databases">
        <title>Vallitalea guaymasensis genome.</title>
        <authorList>
            <person name="Postec A."/>
        </authorList>
    </citation>
    <scope>NUCLEOTIDE SEQUENCE [LARGE SCALE GENOMIC DNA]</scope>
    <source>
        <strain evidence="6 7">Ra1766G1</strain>
    </source>
</reference>
<dbReference type="Gene3D" id="3.40.50.300">
    <property type="entry name" value="P-loop containing nucleotide triphosphate hydrolases"/>
    <property type="match status" value="1"/>
</dbReference>
<dbReference type="Pfam" id="PF00488">
    <property type="entry name" value="MutS_V"/>
    <property type="match status" value="1"/>
</dbReference>
<protein>
    <recommendedName>
        <fullName evidence="5">DNA mismatch repair proteins mutS family domain-containing protein</fullName>
    </recommendedName>
</protein>
<dbReference type="InterPro" id="IPR045076">
    <property type="entry name" value="MutS"/>
</dbReference>
<dbReference type="GO" id="GO:0005829">
    <property type="term" value="C:cytosol"/>
    <property type="evidence" value="ECO:0007669"/>
    <property type="project" value="TreeGrafter"/>
</dbReference>
<dbReference type="GO" id="GO:0005524">
    <property type="term" value="F:ATP binding"/>
    <property type="evidence" value="ECO:0007669"/>
    <property type="project" value="UniProtKB-KW"/>
</dbReference>
<dbReference type="Gene3D" id="1.10.1420.10">
    <property type="match status" value="1"/>
</dbReference>
<evidence type="ECO:0000256" key="2">
    <source>
        <dbReference type="ARBA" id="ARBA00022840"/>
    </source>
</evidence>
<evidence type="ECO:0000256" key="1">
    <source>
        <dbReference type="ARBA" id="ARBA00022741"/>
    </source>
</evidence>
<keyword evidence="7" id="KW-1185">Reference proteome</keyword>
<dbReference type="PANTHER" id="PTHR11361:SF152">
    <property type="entry name" value="DNA MISMATCH REPAIR PROTEIN"/>
    <property type="match status" value="1"/>
</dbReference>
<feature type="transmembrane region" description="Helical" evidence="4">
    <location>
        <begin position="126"/>
        <end position="147"/>
    </location>
</feature>
<dbReference type="AlphaFoldDB" id="A0A8J8SC35"/>
<dbReference type="InterPro" id="IPR027417">
    <property type="entry name" value="P-loop_NTPase"/>
</dbReference>
<feature type="transmembrane region" description="Helical" evidence="4">
    <location>
        <begin position="153"/>
        <end position="171"/>
    </location>
</feature>
<keyword evidence="4" id="KW-1133">Transmembrane helix</keyword>
<evidence type="ECO:0000256" key="3">
    <source>
        <dbReference type="ARBA" id="ARBA00023125"/>
    </source>
</evidence>
<evidence type="ECO:0000313" key="7">
    <source>
        <dbReference type="Proteomes" id="UP000677305"/>
    </source>
</evidence>
<feature type="domain" description="DNA mismatch repair proteins mutS family" evidence="5">
    <location>
        <begin position="324"/>
        <end position="508"/>
    </location>
</feature>
<dbReference type="RefSeq" id="WP_212693163.1">
    <property type="nucleotide sequence ID" value="NZ_CP058561.1"/>
</dbReference>
<dbReference type="SUPFAM" id="SSF52540">
    <property type="entry name" value="P-loop containing nucleoside triphosphate hydrolases"/>
    <property type="match status" value="1"/>
</dbReference>
<dbReference type="PANTHER" id="PTHR11361">
    <property type="entry name" value="DNA MISMATCH REPAIR PROTEIN MUTS FAMILY MEMBER"/>
    <property type="match status" value="1"/>
</dbReference>
<dbReference type="GO" id="GO:0006298">
    <property type="term" value="P:mismatch repair"/>
    <property type="evidence" value="ECO:0007669"/>
    <property type="project" value="InterPro"/>
</dbReference>
<dbReference type="SUPFAM" id="SSF48334">
    <property type="entry name" value="DNA repair protein MutS, domain III"/>
    <property type="match status" value="1"/>
</dbReference>
<gene>
    <name evidence="6" type="ORF">HYG85_08830</name>
</gene>
<evidence type="ECO:0000256" key="4">
    <source>
        <dbReference type="SAM" id="Phobius"/>
    </source>
</evidence>
<dbReference type="InterPro" id="IPR000432">
    <property type="entry name" value="DNA_mismatch_repair_MutS_C"/>
</dbReference>
<keyword evidence="1" id="KW-0547">Nucleotide-binding</keyword>
<dbReference type="InterPro" id="IPR036187">
    <property type="entry name" value="DNA_mismatch_repair_MutS_sf"/>
</dbReference>
<keyword evidence="4" id="KW-0812">Transmembrane</keyword>
<dbReference type="SMART" id="SM00534">
    <property type="entry name" value="MUTSac"/>
    <property type="match status" value="1"/>
</dbReference>
<keyword evidence="3" id="KW-0238">DNA-binding</keyword>
<keyword evidence="4" id="KW-0472">Membrane</keyword>
<organism evidence="6 7">
    <name type="scientific">Vallitalea guaymasensis</name>
    <dbReference type="NCBI Taxonomy" id="1185412"/>
    <lineage>
        <taxon>Bacteria</taxon>
        <taxon>Bacillati</taxon>
        <taxon>Bacillota</taxon>
        <taxon>Clostridia</taxon>
        <taxon>Lachnospirales</taxon>
        <taxon>Vallitaleaceae</taxon>
        <taxon>Vallitalea</taxon>
    </lineage>
</organism>
<dbReference type="GO" id="GO:0140664">
    <property type="term" value="F:ATP-dependent DNA damage sensor activity"/>
    <property type="evidence" value="ECO:0007669"/>
    <property type="project" value="InterPro"/>
</dbReference>
<keyword evidence="2" id="KW-0067">ATP-binding</keyword>
<name>A0A8J8SC35_9FIRM</name>
<dbReference type="GO" id="GO:0030983">
    <property type="term" value="F:mismatched DNA binding"/>
    <property type="evidence" value="ECO:0007669"/>
    <property type="project" value="InterPro"/>
</dbReference>